<dbReference type="PATRIC" id="fig|1389415.4.peg.3449"/>
<dbReference type="Gene3D" id="3.40.50.920">
    <property type="match status" value="1"/>
</dbReference>
<dbReference type="InterPro" id="IPR005475">
    <property type="entry name" value="Transketolase-like_Pyr-bd"/>
</dbReference>
<dbReference type="GO" id="GO:0016491">
    <property type="term" value="F:oxidoreductase activity"/>
    <property type="evidence" value="ECO:0007669"/>
    <property type="project" value="UniProtKB-KW"/>
</dbReference>
<comment type="caution">
    <text evidence="7">The sequence shown here is derived from an EMBL/GenBank/DDBJ whole genome shotgun (WGS) entry which is preliminary data.</text>
</comment>
<protein>
    <recommendedName>
        <fullName evidence="4">Branched-chain alpha-keto acid dehydrogenase E1 component beta chain</fullName>
    </recommendedName>
</protein>
<keyword evidence="8" id="KW-1185">Reference proteome</keyword>
<comment type="cofactor">
    <cofactor evidence="1">
        <name>thiamine diphosphate</name>
        <dbReference type="ChEBI" id="CHEBI:58937"/>
    </cofactor>
</comment>
<proteinExistence type="predicted"/>
<dbReference type="InterPro" id="IPR033248">
    <property type="entry name" value="Transketolase_C"/>
</dbReference>
<dbReference type="SUPFAM" id="SSF52518">
    <property type="entry name" value="Thiamin diphosphate-binding fold (THDP-binding)"/>
    <property type="match status" value="1"/>
</dbReference>
<evidence type="ECO:0000256" key="2">
    <source>
        <dbReference type="ARBA" id="ARBA00023002"/>
    </source>
</evidence>
<evidence type="ECO:0000313" key="7">
    <source>
        <dbReference type="EMBL" id="ERT11834.1"/>
    </source>
</evidence>
<gene>
    <name evidence="7" type="ORF">O185_17330</name>
</gene>
<keyword evidence="3" id="KW-0786">Thiamine pyrophosphate</keyword>
<dbReference type="Pfam" id="PF02779">
    <property type="entry name" value="Transket_pyr"/>
    <property type="match status" value="1"/>
</dbReference>
<accession>U7QV16</accession>
<dbReference type="Gene3D" id="3.40.50.970">
    <property type="match status" value="1"/>
</dbReference>
<keyword evidence="2" id="KW-0560">Oxidoreductase</keyword>
<evidence type="ECO:0000256" key="4">
    <source>
        <dbReference type="ARBA" id="ARBA00082400"/>
    </source>
</evidence>
<name>U7QV16_PHOTE</name>
<dbReference type="EMBL" id="AXDT01000168">
    <property type="protein sequence ID" value="ERT11834.1"/>
    <property type="molecule type" value="Genomic_DNA"/>
</dbReference>
<evidence type="ECO:0000313" key="8">
    <source>
        <dbReference type="Proteomes" id="UP000017133"/>
    </source>
</evidence>
<dbReference type="InterPro" id="IPR009014">
    <property type="entry name" value="Transketo_C/PFOR_II"/>
</dbReference>
<dbReference type="SUPFAM" id="SSF52922">
    <property type="entry name" value="TK C-terminal domain-like"/>
    <property type="match status" value="1"/>
</dbReference>
<evidence type="ECO:0000256" key="1">
    <source>
        <dbReference type="ARBA" id="ARBA00001964"/>
    </source>
</evidence>
<evidence type="ECO:0000259" key="6">
    <source>
        <dbReference type="Pfam" id="PF02780"/>
    </source>
</evidence>
<dbReference type="AlphaFoldDB" id="U7QV16"/>
<dbReference type="PANTHER" id="PTHR43257">
    <property type="entry name" value="PYRUVATE DEHYDROGENASE E1 COMPONENT BETA SUBUNIT"/>
    <property type="match status" value="1"/>
</dbReference>
<reference evidence="7 8" key="1">
    <citation type="submission" date="2013-10" db="EMBL/GenBank/DDBJ databases">
        <title>Whole Genome Shotgun Sequence of Photorhabdus temperata J3.</title>
        <authorList>
            <person name="Park G.-S."/>
            <person name="Hong S.-J."/>
            <person name="Shin J.-H."/>
        </authorList>
    </citation>
    <scope>NUCLEOTIDE SEQUENCE [LARGE SCALE GENOMIC DNA]</scope>
    <source>
        <strain evidence="7 8">J3</strain>
    </source>
</reference>
<evidence type="ECO:0000259" key="5">
    <source>
        <dbReference type="Pfam" id="PF02779"/>
    </source>
</evidence>
<feature type="domain" description="Transketolase C-terminal" evidence="6">
    <location>
        <begin position="88"/>
        <end position="212"/>
    </location>
</feature>
<dbReference type="InterPro" id="IPR029061">
    <property type="entry name" value="THDP-binding"/>
</dbReference>
<dbReference type="FunFam" id="3.40.50.920:FF:000001">
    <property type="entry name" value="Pyruvate dehydrogenase E1 beta subunit"/>
    <property type="match status" value="1"/>
</dbReference>
<dbReference type="Pfam" id="PF02780">
    <property type="entry name" value="Transketolase_C"/>
    <property type="match status" value="1"/>
</dbReference>
<dbReference type="PANTHER" id="PTHR43257:SF2">
    <property type="entry name" value="PYRUVATE DEHYDROGENASE E1 COMPONENT SUBUNIT BETA"/>
    <property type="match status" value="1"/>
</dbReference>
<dbReference type="Proteomes" id="UP000017133">
    <property type="component" value="Unassembled WGS sequence"/>
</dbReference>
<evidence type="ECO:0000256" key="3">
    <source>
        <dbReference type="ARBA" id="ARBA00023052"/>
    </source>
</evidence>
<feature type="domain" description="Transketolase-like pyrimidine-binding" evidence="5">
    <location>
        <begin position="2"/>
        <end position="74"/>
    </location>
</feature>
<organism evidence="7 8">
    <name type="scientific">Photorhabdus temperata J3</name>
    <dbReference type="NCBI Taxonomy" id="1389415"/>
    <lineage>
        <taxon>Bacteria</taxon>
        <taxon>Pseudomonadati</taxon>
        <taxon>Pseudomonadota</taxon>
        <taxon>Gammaproteobacteria</taxon>
        <taxon>Enterobacterales</taxon>
        <taxon>Morganellaceae</taxon>
        <taxon>Photorhabdus</taxon>
    </lineage>
</organism>
<sequence length="221" mass="24231">MGKWRCPVVIYAPYGAYLPGGGIWHSQSSDGILAHIPGINVLVPTTPADTIGLFRTALSLDMPSLILIPKHLMRERHERRQVSPVPLGQANIVRSGKDITLVAWGNTVQLATMAALQAEKNNIDIEVIELRSLVPWDKQRIAESLRKTGRLIVVQEDTRTASVGASIVADLLDENDNFFSLLAPPRLVTREDIHIPFNPCLEKAVLPGTDDILASVYAVMS</sequence>